<dbReference type="AlphaFoldDB" id="A0A1W1I973"/>
<keyword evidence="8" id="KW-0547">Nucleotide-binding</keyword>
<reference evidence="13 14" key="1">
    <citation type="submission" date="2017-03" db="EMBL/GenBank/DDBJ databases">
        <authorList>
            <person name="Afonso C.L."/>
            <person name="Miller P.J."/>
            <person name="Scott M.A."/>
            <person name="Spackman E."/>
            <person name="Goraichik I."/>
            <person name="Dimitrov K.M."/>
            <person name="Suarez D.L."/>
            <person name="Swayne D.E."/>
        </authorList>
    </citation>
    <scope>NUCLEOTIDE SEQUENCE [LARGE SCALE GENOMIC DNA]</scope>
    <source>
        <strain evidence="13">Genome sequencing of Nitrospira japonica strain NJ11</strain>
    </source>
</reference>
<comment type="subcellular location">
    <subcellularLocation>
        <location evidence="1">Cytoplasm</location>
    </subcellularLocation>
</comment>
<keyword evidence="9" id="KW-0067">ATP-binding</keyword>
<evidence type="ECO:0000256" key="6">
    <source>
        <dbReference type="ARBA" id="ARBA00022694"/>
    </source>
</evidence>
<evidence type="ECO:0000256" key="3">
    <source>
        <dbReference type="ARBA" id="ARBA00012584"/>
    </source>
</evidence>
<dbReference type="GO" id="GO:0005524">
    <property type="term" value="F:ATP binding"/>
    <property type="evidence" value="ECO:0007669"/>
    <property type="project" value="UniProtKB-KW"/>
</dbReference>
<evidence type="ECO:0000313" key="14">
    <source>
        <dbReference type="Proteomes" id="UP000192042"/>
    </source>
</evidence>
<dbReference type="STRING" id="1325564.NSJP_3379"/>
<dbReference type="GO" id="GO:0061710">
    <property type="term" value="F:L-threonylcarbamoyladenylate synthase"/>
    <property type="evidence" value="ECO:0007669"/>
    <property type="project" value="UniProtKB-EC"/>
</dbReference>
<dbReference type="NCBIfam" id="TIGR00057">
    <property type="entry name" value="L-threonylcarbamoyladenylate synthase"/>
    <property type="match status" value="1"/>
</dbReference>
<keyword evidence="7" id="KW-0548">Nucleotidyltransferase</keyword>
<keyword evidence="6" id="KW-0819">tRNA processing</keyword>
<dbReference type="GO" id="GO:0008033">
    <property type="term" value="P:tRNA processing"/>
    <property type="evidence" value="ECO:0007669"/>
    <property type="project" value="UniProtKB-KW"/>
</dbReference>
<evidence type="ECO:0000256" key="9">
    <source>
        <dbReference type="ARBA" id="ARBA00022840"/>
    </source>
</evidence>
<evidence type="ECO:0000256" key="8">
    <source>
        <dbReference type="ARBA" id="ARBA00022741"/>
    </source>
</evidence>
<organism evidence="13 14">
    <name type="scientific">Nitrospira japonica</name>
    <dbReference type="NCBI Taxonomy" id="1325564"/>
    <lineage>
        <taxon>Bacteria</taxon>
        <taxon>Pseudomonadati</taxon>
        <taxon>Nitrospirota</taxon>
        <taxon>Nitrospiria</taxon>
        <taxon>Nitrospirales</taxon>
        <taxon>Nitrospiraceae</taxon>
        <taxon>Nitrospira</taxon>
    </lineage>
</organism>
<dbReference type="InterPro" id="IPR017945">
    <property type="entry name" value="DHBP_synth_RibB-like_a/b_dom"/>
</dbReference>
<dbReference type="EMBL" id="LT828648">
    <property type="protein sequence ID" value="SLM49546.1"/>
    <property type="molecule type" value="Genomic_DNA"/>
</dbReference>
<accession>A0A1W1I973</accession>
<dbReference type="PANTHER" id="PTHR17490:SF16">
    <property type="entry name" value="THREONYLCARBAMOYL-AMP SYNTHASE"/>
    <property type="match status" value="1"/>
</dbReference>
<evidence type="ECO:0000313" key="13">
    <source>
        <dbReference type="EMBL" id="SLM49546.1"/>
    </source>
</evidence>
<keyword evidence="5" id="KW-0808">Transferase</keyword>
<keyword evidence="14" id="KW-1185">Reference proteome</keyword>
<dbReference type="SUPFAM" id="SSF55821">
    <property type="entry name" value="YrdC/RibB"/>
    <property type="match status" value="1"/>
</dbReference>
<name>A0A1W1I973_9BACT</name>
<comment type="catalytic activity">
    <reaction evidence="11">
        <text>L-threonine + hydrogencarbonate + ATP = L-threonylcarbamoyladenylate + diphosphate + H2O</text>
        <dbReference type="Rhea" id="RHEA:36407"/>
        <dbReference type="ChEBI" id="CHEBI:15377"/>
        <dbReference type="ChEBI" id="CHEBI:17544"/>
        <dbReference type="ChEBI" id="CHEBI:30616"/>
        <dbReference type="ChEBI" id="CHEBI:33019"/>
        <dbReference type="ChEBI" id="CHEBI:57926"/>
        <dbReference type="ChEBI" id="CHEBI:73682"/>
        <dbReference type="EC" id="2.7.7.87"/>
    </reaction>
</comment>
<dbReference type="GO" id="GO:0005737">
    <property type="term" value="C:cytoplasm"/>
    <property type="evidence" value="ECO:0007669"/>
    <property type="project" value="UniProtKB-SubCell"/>
</dbReference>
<dbReference type="EC" id="2.7.7.87" evidence="3"/>
<sequence length="215" mass="22558">MATVHPLSPATIPTLASSVRSVIRDGGLIAIPTETFYGLGANPFDTAAVDRLLAIKNREEGKPILVLIGDVGQLPLLIADMPRIGHILTEAFWPGALTILLPAHPSLPLNLTARSGLVGVRLSSCVSLTELLKQIGPVTGTSANRSGHPPAATAEQVQQELGHEVDMILDAGRTAGGLPSTVVDVREPVRIVRDGAIPRQTIRNVLETHGIVLAA</sequence>
<dbReference type="GO" id="GO:0006450">
    <property type="term" value="P:regulation of translational fidelity"/>
    <property type="evidence" value="ECO:0007669"/>
    <property type="project" value="TreeGrafter"/>
</dbReference>
<evidence type="ECO:0000256" key="5">
    <source>
        <dbReference type="ARBA" id="ARBA00022679"/>
    </source>
</evidence>
<dbReference type="PROSITE" id="PS51163">
    <property type="entry name" value="YRDC"/>
    <property type="match status" value="1"/>
</dbReference>
<dbReference type="KEGG" id="nja:NSJP_3379"/>
<dbReference type="PANTHER" id="PTHR17490">
    <property type="entry name" value="SUA5"/>
    <property type="match status" value="1"/>
</dbReference>
<dbReference type="Gene3D" id="3.90.870.10">
    <property type="entry name" value="DHBP synthase"/>
    <property type="match status" value="1"/>
</dbReference>
<dbReference type="Pfam" id="PF01300">
    <property type="entry name" value="Sua5_yciO_yrdC"/>
    <property type="match status" value="1"/>
</dbReference>
<dbReference type="OrthoDB" id="9814580at2"/>
<evidence type="ECO:0000256" key="1">
    <source>
        <dbReference type="ARBA" id="ARBA00004496"/>
    </source>
</evidence>
<evidence type="ECO:0000256" key="4">
    <source>
        <dbReference type="ARBA" id="ARBA00022490"/>
    </source>
</evidence>
<keyword evidence="4" id="KW-0963">Cytoplasm</keyword>
<dbReference type="GO" id="GO:0003725">
    <property type="term" value="F:double-stranded RNA binding"/>
    <property type="evidence" value="ECO:0007669"/>
    <property type="project" value="InterPro"/>
</dbReference>
<evidence type="ECO:0000256" key="2">
    <source>
        <dbReference type="ARBA" id="ARBA00007663"/>
    </source>
</evidence>
<gene>
    <name evidence="13" type="ORF">NSJP_3379</name>
</gene>
<evidence type="ECO:0000256" key="10">
    <source>
        <dbReference type="ARBA" id="ARBA00029774"/>
    </source>
</evidence>
<dbReference type="InterPro" id="IPR006070">
    <property type="entry name" value="Sua5-like_dom"/>
</dbReference>
<feature type="domain" description="YrdC-like" evidence="12">
    <location>
        <begin position="13"/>
        <end position="197"/>
    </location>
</feature>
<dbReference type="GO" id="GO:0000049">
    <property type="term" value="F:tRNA binding"/>
    <property type="evidence" value="ECO:0007669"/>
    <property type="project" value="TreeGrafter"/>
</dbReference>
<proteinExistence type="inferred from homology"/>
<evidence type="ECO:0000259" key="12">
    <source>
        <dbReference type="PROSITE" id="PS51163"/>
    </source>
</evidence>
<protein>
    <recommendedName>
        <fullName evidence="10">L-threonylcarbamoyladenylate synthase</fullName>
        <ecNumber evidence="3">2.7.7.87</ecNumber>
    </recommendedName>
    <alternativeName>
        <fullName evidence="10">L-threonylcarbamoyladenylate synthase</fullName>
    </alternativeName>
</protein>
<comment type="similarity">
    <text evidence="2">Belongs to the SUA5 family.</text>
</comment>
<evidence type="ECO:0000256" key="7">
    <source>
        <dbReference type="ARBA" id="ARBA00022695"/>
    </source>
</evidence>
<dbReference type="RefSeq" id="WP_080887748.1">
    <property type="nucleotide sequence ID" value="NZ_LT828648.1"/>
</dbReference>
<evidence type="ECO:0000256" key="11">
    <source>
        <dbReference type="ARBA" id="ARBA00048366"/>
    </source>
</evidence>
<dbReference type="Proteomes" id="UP000192042">
    <property type="component" value="Chromosome I"/>
</dbReference>
<dbReference type="InterPro" id="IPR050156">
    <property type="entry name" value="TC-AMP_synthase_SUA5"/>
</dbReference>